<name>A0A9N8VWX0_9GLOM</name>
<dbReference type="EMBL" id="CAJVPQ010000310">
    <property type="protein sequence ID" value="CAG8469220.1"/>
    <property type="molecule type" value="Genomic_DNA"/>
</dbReference>
<dbReference type="Gene3D" id="1.10.10.10">
    <property type="entry name" value="Winged helix-like DNA-binding domain superfamily/Winged helix DNA-binding domain"/>
    <property type="match status" value="1"/>
</dbReference>
<dbReference type="GO" id="GO:1904262">
    <property type="term" value="P:negative regulation of TORC1 signaling"/>
    <property type="evidence" value="ECO:0007669"/>
    <property type="project" value="TreeGrafter"/>
</dbReference>
<comment type="subcellular location">
    <subcellularLocation>
        <location evidence="1">Vacuole membrane</location>
        <topology evidence="1">Peripheral membrane protein</topology>
    </subcellularLocation>
</comment>
<dbReference type="SUPFAM" id="SSF54695">
    <property type="entry name" value="POZ domain"/>
    <property type="match status" value="1"/>
</dbReference>
<dbReference type="SMART" id="SM00049">
    <property type="entry name" value="DEP"/>
    <property type="match status" value="1"/>
</dbReference>
<proteinExistence type="inferred from homology"/>
<dbReference type="SMART" id="SM00225">
    <property type="entry name" value="BTB"/>
    <property type="match status" value="1"/>
</dbReference>
<dbReference type="Pfam" id="PF19418">
    <property type="entry name" value="DEPDC5_CTD"/>
    <property type="match status" value="1"/>
</dbReference>
<dbReference type="InterPro" id="IPR048255">
    <property type="entry name" value="IML1_N"/>
</dbReference>
<dbReference type="GO" id="GO:1990130">
    <property type="term" value="C:GATOR1 complex"/>
    <property type="evidence" value="ECO:0007669"/>
    <property type="project" value="TreeGrafter"/>
</dbReference>
<dbReference type="Proteomes" id="UP000789570">
    <property type="component" value="Unassembled WGS sequence"/>
</dbReference>
<feature type="domain" description="DEP" evidence="6">
    <location>
        <begin position="1165"/>
        <end position="1239"/>
    </location>
</feature>
<dbReference type="PANTHER" id="PTHR13179">
    <property type="entry name" value="DEP DOMAIN CONTAINING PROTEIN 5"/>
    <property type="match status" value="1"/>
</dbReference>
<dbReference type="InterPro" id="IPR000591">
    <property type="entry name" value="DEP_dom"/>
</dbReference>
<dbReference type="SUPFAM" id="SSF46785">
    <property type="entry name" value="Winged helix' DNA-binding domain"/>
    <property type="match status" value="1"/>
</dbReference>
<dbReference type="InterPro" id="IPR011333">
    <property type="entry name" value="SKP1/BTB/POZ_sf"/>
</dbReference>
<dbReference type="CDD" id="cd04449">
    <property type="entry name" value="DEP_DEPDC5-like"/>
    <property type="match status" value="1"/>
</dbReference>
<dbReference type="Pfam" id="PF12257">
    <property type="entry name" value="IML1"/>
    <property type="match status" value="1"/>
</dbReference>
<evidence type="ECO:0000259" key="5">
    <source>
        <dbReference type="PROSITE" id="PS50097"/>
    </source>
</evidence>
<dbReference type="GO" id="GO:0010508">
    <property type="term" value="P:positive regulation of autophagy"/>
    <property type="evidence" value="ECO:0007669"/>
    <property type="project" value="TreeGrafter"/>
</dbReference>
<sequence length="1553" mass="179751">MKLSAKLWQSVAKNYAKLLEEEETSDVSITVGSGEDVKTFYAHSLILRTQTPYFHTALSAQWGKREGDKMFLSKPNVTPAIFEDILNELKLDDKDVQHLLGLLSASDELILPTLSEHAKMLTLWVHPDLFPKQDFILNPDFVPGTKPGQLLEIYHSNEVSDVTKHLIVKVGLFDKENIGKERPILQISLASHIANVFGFKTRTNVFVREVDEESVTADYVEFSFRDQYIGRSDMWRLSRSLYRTCVYIGKRIEFAGCIRAQVKKIYVKGEQSSCGYITENTKPIFRSESAKLFIFIQMSREMWEFDEDGELYYEKAIDGFFTELFQRWKDLGTNHVVSIVLFTRIFYEYEDLVNDPELKDDETLKKNPEGKWYKDFYKVIIDWEIRAEWSFVLQLLKQELLQYQSNILLRESKTPDGESIKILLGKNSYAFEGNILEAINLALNPFDRHYVDRDLLRTGLSVIIITPGCGRFEVDKKHLRITTERMIDNGIGLDLVCLSKIPLHSVPLFEFKSQELSKAPPPDWWDQNNRFGNKSSLSQSKDLKLELRDPLDYDENPIDANHTYYITPDWIDCSFYSRHQDKPFKPDKFTTRCKMYEIQMMGIMEHEISSIIIPYLENDSPSHDSLMGRLIDLRRSHDDCMISMPVKGNSNEFSRSLPKTIAPNLMIESPSKGNSFPLKSNRLSGTNLNLMEGNTLHPPTNSMINKGLYSRSHSQIAYGHDSGGSYHEGNLKINEPIEEDEGTFLTSSTKPISIKSSSRYYQRHAGDSPQSPKGSFVDGSYCSEKGRYFFKQSPGKFVSSRQNSRQTLINPCNPSKSQHRHGMSIHLRRWEHVFPKHLSINTMKWNSLCTPACLPLTTDYCPPFNEHGAYEEHAYTISIDSDVFTMNQENNNNVTEESKTEVLLNEIISQRLSQGYQLIVSNGCIVDNTSKVVNPSDNFSRSPEIKSQIWKDQSFPTSNQYYLSMGRHVHQLTYDPSGPTIEVKRYVRKIQYESTPIPYTCVVWPKCQKSYEPRTVKFTYPHIDYKWNYVDQLVCGYQDVLLEPLVLEPLKFWRTRFILIPTESVPANQLKTGNEQFDEEEVRINGVYKFLELFDKALSHDKMETNIDNKKESQTPHLKPTTDDLSIFVITPEGLYPRRSSVHPTDERLTKDSKLDKIAHAMMNPATGIVKDRRWRFRSYQNAIIGNEFVDWLINKFPDIETRADAVAFGNDLLDRGLYEHCTRRHRFLDGYYFYQIKEDYAPRRQTKGWFGTSKTKNTTKDSEKVEEIIPTTLNQPRKPQKIEFTKAMHIDIDPAKKSDRRETATLHYDVIYNVENCYHFQLNWLGCTARLIEELLQQWSRNAEKYGLKLVETPVEQAMSLTDNNPFQSPTSIKLSVLPPTLEKLGKKLSPEINPNLYFEIQLVKHFKFILDVEADNRFPKEVEIIYSYHKTPYKYSQYIHRSGVAFIQICDPGEGFLWVNNRIYTTHTSSSLSANKNPFNFAPNPDQLLSEFQNFCNNETALKKFWDDVANSIEDYKPQGDFNEGEETPIDVLQTPNIIETQCSDIKIMDN</sequence>
<comment type="similarity">
    <text evidence="2">Belongs to the IML1 family.</text>
</comment>
<evidence type="ECO:0000313" key="8">
    <source>
        <dbReference type="Proteomes" id="UP000789570"/>
    </source>
</evidence>
<dbReference type="Pfam" id="PF23013">
    <property type="entry name" value="IML1_N"/>
    <property type="match status" value="1"/>
</dbReference>
<feature type="domain" description="BTB" evidence="5">
    <location>
        <begin position="25"/>
        <end position="98"/>
    </location>
</feature>
<dbReference type="GO" id="GO:0005096">
    <property type="term" value="F:GTPase activator activity"/>
    <property type="evidence" value="ECO:0007669"/>
    <property type="project" value="InterPro"/>
</dbReference>
<comment type="caution">
    <text evidence="7">The sequence shown here is derived from an EMBL/GenBank/DDBJ whole genome shotgun (WGS) entry which is preliminary data.</text>
</comment>
<dbReference type="InterPro" id="IPR027244">
    <property type="entry name" value="IML1"/>
</dbReference>
<organism evidence="7 8">
    <name type="scientific">Funneliformis caledonium</name>
    <dbReference type="NCBI Taxonomy" id="1117310"/>
    <lineage>
        <taxon>Eukaryota</taxon>
        <taxon>Fungi</taxon>
        <taxon>Fungi incertae sedis</taxon>
        <taxon>Mucoromycota</taxon>
        <taxon>Glomeromycotina</taxon>
        <taxon>Glomeromycetes</taxon>
        <taxon>Glomerales</taxon>
        <taxon>Glomeraceae</taxon>
        <taxon>Funneliformis</taxon>
    </lineage>
</organism>
<protein>
    <recommendedName>
        <fullName evidence="3">Vacuolar membrane-associated protein IML1</fullName>
    </recommendedName>
    <alternativeName>
        <fullName evidence="4">Vacuolar membrane-associated protein iml1</fullName>
    </alternativeName>
</protein>
<reference evidence="7" key="1">
    <citation type="submission" date="2021-06" db="EMBL/GenBank/DDBJ databases">
        <authorList>
            <person name="Kallberg Y."/>
            <person name="Tangrot J."/>
            <person name="Rosling A."/>
        </authorList>
    </citation>
    <scope>NUCLEOTIDE SEQUENCE</scope>
    <source>
        <strain evidence="7">UK204</strain>
    </source>
</reference>
<keyword evidence="8" id="KW-1185">Reference proteome</keyword>
<dbReference type="CDD" id="cd18186">
    <property type="entry name" value="BTB_POZ_ZBTB_KLHL-like"/>
    <property type="match status" value="1"/>
</dbReference>
<dbReference type="GO" id="GO:0005774">
    <property type="term" value="C:vacuolar membrane"/>
    <property type="evidence" value="ECO:0007669"/>
    <property type="project" value="UniProtKB-SubCell"/>
</dbReference>
<dbReference type="PROSITE" id="PS50186">
    <property type="entry name" value="DEP"/>
    <property type="match status" value="1"/>
</dbReference>
<dbReference type="Gene3D" id="3.30.710.10">
    <property type="entry name" value="Potassium Channel Kv1.1, Chain A"/>
    <property type="match status" value="1"/>
</dbReference>
<dbReference type="PROSITE" id="PS50097">
    <property type="entry name" value="BTB"/>
    <property type="match status" value="1"/>
</dbReference>
<dbReference type="InterPro" id="IPR055213">
    <property type="entry name" value="IML1_double_psi_beta_barrel"/>
</dbReference>
<dbReference type="InterPro" id="IPR036388">
    <property type="entry name" value="WH-like_DNA-bd_sf"/>
</dbReference>
<dbReference type="OrthoDB" id="39497at2759"/>
<evidence type="ECO:0000256" key="4">
    <source>
        <dbReference type="ARBA" id="ARBA00021881"/>
    </source>
</evidence>
<dbReference type="InterPro" id="IPR045838">
    <property type="entry name" value="DEPDC5_CTD"/>
</dbReference>
<dbReference type="InterPro" id="IPR000210">
    <property type="entry name" value="BTB/POZ_dom"/>
</dbReference>
<evidence type="ECO:0000256" key="3">
    <source>
        <dbReference type="ARBA" id="ARBA00018529"/>
    </source>
</evidence>
<evidence type="ECO:0000313" key="7">
    <source>
        <dbReference type="EMBL" id="CAG8469220.1"/>
    </source>
</evidence>
<evidence type="ECO:0000259" key="6">
    <source>
        <dbReference type="PROSITE" id="PS50186"/>
    </source>
</evidence>
<gene>
    <name evidence="7" type="ORF">FCALED_LOCUS2138</name>
</gene>
<dbReference type="GO" id="GO:0035556">
    <property type="term" value="P:intracellular signal transduction"/>
    <property type="evidence" value="ECO:0007669"/>
    <property type="project" value="InterPro"/>
</dbReference>
<evidence type="ECO:0000256" key="1">
    <source>
        <dbReference type="ARBA" id="ARBA00004148"/>
    </source>
</evidence>
<dbReference type="PANTHER" id="PTHR13179:SF8">
    <property type="entry name" value="GATOR COMPLEX PROTEIN DEPDC5"/>
    <property type="match status" value="1"/>
</dbReference>
<dbReference type="InterPro" id="IPR036390">
    <property type="entry name" value="WH_DNA-bd_sf"/>
</dbReference>
<dbReference type="Pfam" id="PF00651">
    <property type="entry name" value="BTB"/>
    <property type="match status" value="1"/>
</dbReference>
<accession>A0A9N8VWX0</accession>
<evidence type="ECO:0000256" key="2">
    <source>
        <dbReference type="ARBA" id="ARBA00005643"/>
    </source>
</evidence>
<dbReference type="Pfam" id="PF00610">
    <property type="entry name" value="DEP"/>
    <property type="match status" value="1"/>
</dbReference>